<organism evidence="2 3">
    <name type="scientific">Actinophytocola gossypii</name>
    <dbReference type="NCBI Taxonomy" id="2812003"/>
    <lineage>
        <taxon>Bacteria</taxon>
        <taxon>Bacillati</taxon>
        <taxon>Actinomycetota</taxon>
        <taxon>Actinomycetes</taxon>
        <taxon>Pseudonocardiales</taxon>
        <taxon>Pseudonocardiaceae</taxon>
    </lineage>
</organism>
<proteinExistence type="predicted"/>
<reference evidence="2 3" key="1">
    <citation type="submission" date="2021-02" db="EMBL/GenBank/DDBJ databases">
        <title>Actinophytocola xerophila sp. nov., isolated from soil of cotton cropping field.</title>
        <authorList>
            <person name="Huang R."/>
            <person name="Chen X."/>
            <person name="Ge X."/>
            <person name="Liu W."/>
        </authorList>
    </citation>
    <scope>NUCLEOTIDE SEQUENCE [LARGE SCALE GENOMIC DNA]</scope>
    <source>
        <strain evidence="2 3">S1-96</strain>
    </source>
</reference>
<dbReference type="EMBL" id="JAFFZE010000022">
    <property type="protein sequence ID" value="MCT2586939.1"/>
    <property type="molecule type" value="Genomic_DNA"/>
</dbReference>
<evidence type="ECO:0000313" key="3">
    <source>
        <dbReference type="Proteomes" id="UP001156441"/>
    </source>
</evidence>
<evidence type="ECO:0000313" key="2">
    <source>
        <dbReference type="EMBL" id="MCT2586939.1"/>
    </source>
</evidence>
<accession>A0ABT2JHE9</accession>
<comment type="caution">
    <text evidence="2">The sequence shown here is derived from an EMBL/GenBank/DDBJ whole genome shotgun (WGS) entry which is preliminary data.</text>
</comment>
<evidence type="ECO:0000256" key="1">
    <source>
        <dbReference type="SAM" id="SignalP"/>
    </source>
</evidence>
<feature type="signal peptide" evidence="1">
    <location>
        <begin position="1"/>
        <end position="21"/>
    </location>
</feature>
<gene>
    <name evidence="2" type="ORF">JT362_27835</name>
</gene>
<keyword evidence="3" id="KW-1185">Reference proteome</keyword>
<sequence>MRLLLGLVGLLLVAGCSQAGAGTPVPAAAGRMPADFAATVVYRNGSVPPEYHYEWVLRVDETTAELSWRPGYERDQESWVETVPVTGEQRAEFHRALRSAGALDPVPPVDSGIAGGPTGSIELTAGGSTRDLGTLGLTHEAQDILDRVHDAAENLLPAEVWTTMTDRQRSWGGR</sequence>
<keyword evidence="1" id="KW-0732">Signal</keyword>
<dbReference type="Proteomes" id="UP001156441">
    <property type="component" value="Unassembled WGS sequence"/>
</dbReference>
<dbReference type="RefSeq" id="WP_260194811.1">
    <property type="nucleotide sequence ID" value="NZ_JAFFZE010000022.1"/>
</dbReference>
<evidence type="ECO:0008006" key="4">
    <source>
        <dbReference type="Google" id="ProtNLM"/>
    </source>
</evidence>
<name>A0ABT2JHE9_9PSEU</name>
<feature type="chain" id="PRO_5046231899" description="Lipoprotein" evidence="1">
    <location>
        <begin position="22"/>
        <end position="174"/>
    </location>
</feature>
<dbReference type="PROSITE" id="PS51257">
    <property type="entry name" value="PROKAR_LIPOPROTEIN"/>
    <property type="match status" value="1"/>
</dbReference>
<protein>
    <recommendedName>
        <fullName evidence="4">Lipoprotein</fullName>
    </recommendedName>
</protein>